<dbReference type="AlphaFoldDB" id="A0A7C8IRY4"/>
<evidence type="ECO:0000313" key="3">
    <source>
        <dbReference type="Proteomes" id="UP000481858"/>
    </source>
</evidence>
<gene>
    <name evidence="2" type="ORF">GQX73_g2848</name>
</gene>
<organism evidence="2 3">
    <name type="scientific">Xylaria multiplex</name>
    <dbReference type="NCBI Taxonomy" id="323545"/>
    <lineage>
        <taxon>Eukaryota</taxon>
        <taxon>Fungi</taxon>
        <taxon>Dikarya</taxon>
        <taxon>Ascomycota</taxon>
        <taxon>Pezizomycotina</taxon>
        <taxon>Sordariomycetes</taxon>
        <taxon>Xylariomycetidae</taxon>
        <taxon>Xylariales</taxon>
        <taxon>Xylariaceae</taxon>
        <taxon>Xylaria</taxon>
    </lineage>
</organism>
<sequence>MEYDDYIKEAIGNGIPQERAERDLAKIIHAHMNELAKNATNLYETALEERCKEQGQRFVVNRPAPEEFPLEIFTTNIKANKLDNDKWAATLQEYLLHHMPKETQDVPPLVGDDSHQIMHRLNFIDQTINKSLPLEKDIPEGAQLFVPLIPIGYFVGVAAASLITSAVGGIGLALHLKKKEPAPHVIVQPPPTVPAHGGGPGGPGDPSPPPPPPQPNEEDRERKRRRKRDRERKRGRDIERKSRSDCYFGYVDRVDKLANGYEIRVEAIAENSLSDEVFIRAIQKMSVAAGSPGFGRYRLALVWIYVHTVPSSVSEGSWISFKINQQNKRPVTKETPNLTLPFDDGLTVLESLEPKMSFRMSRIESYFANNWGYVVQTEMQTITKEILASSLTTLQQVFGSFNAVGESIREVIGQVMHHTASASSEDTSHSDSDVTTSEALAASTPISFARIPSIGPSTGTSIRNILLPRKEDVLKYSVFDVGQGHSARAFDEYGPVFASDFGFGKVGNEEEKICYHMINGQGTVPILLSHWDSDHYRIAKSESAWHVSGTTDDITQRPWIAPGRTHITGTIGNELAWLIQQNKSLYQWTDSVSHIKTKNVTVVRCQHNGRFNLPDKNNYGALALFIGRGNNLMLYPGDANFESIPDINSASGNIRSVIATHHGSTRSLEGGRGQQTGANIPRASTGEAYTVFSYAEGNSYGHDIKNAFPLYQQKGYDYVEATAVLGGGEDTLEICHFGQDWDASDSMLMADLNEAGAMVTESITTKTSVVKNAPSPGENSAAFKRSSLPAPPADWAKKARDLSPAKLHDSYQRGFPEVLTLTGLGSNGGSLDHDDLAEYAIKDADGDVVFYDIIATKIILDKLPLNVPCKTDYPVTVQITCQDIELSHPAEQMAILPLVRFNVASGAPWPHPANPGTDGMSGDSGYAGGRLRLAVAGNWLGVTQELTSPVMGISIQYRGGHGGDGQTGGALRPWDSHTMMGSPGTLDSFGVGGDAGEPGTIADSEILTVADKWPKGWKVEIDVGQAGTDSEFGKPGKAGKGGGDGNIMIGVGGLTPVGGNGKEFDKSNAQFHKAQMKLSMIATEREILSQMAPVDWRYLS</sequence>
<reference evidence="2 3" key="1">
    <citation type="submission" date="2019-12" db="EMBL/GenBank/DDBJ databases">
        <title>Draft genome sequence of the ascomycete Xylaria multiplex DSM 110363.</title>
        <authorList>
            <person name="Buettner E."/>
            <person name="Kellner H."/>
        </authorList>
    </citation>
    <scope>NUCLEOTIDE SEQUENCE [LARGE SCALE GENOMIC DNA]</scope>
    <source>
        <strain evidence="2 3">DSM 110363</strain>
    </source>
</reference>
<evidence type="ECO:0000256" key="1">
    <source>
        <dbReference type="SAM" id="MobiDB-lite"/>
    </source>
</evidence>
<name>A0A7C8IRY4_9PEZI</name>
<dbReference type="OrthoDB" id="3235083at2759"/>
<proteinExistence type="predicted"/>
<feature type="compositionally biased region" description="Pro residues" evidence="1">
    <location>
        <begin position="203"/>
        <end position="215"/>
    </location>
</feature>
<dbReference type="EMBL" id="WUBL01000019">
    <property type="protein sequence ID" value="KAF2970781.1"/>
    <property type="molecule type" value="Genomic_DNA"/>
</dbReference>
<protein>
    <submittedName>
        <fullName evidence="2">Uncharacterized protein</fullName>
    </submittedName>
</protein>
<keyword evidence="3" id="KW-1185">Reference proteome</keyword>
<accession>A0A7C8IRY4</accession>
<comment type="caution">
    <text evidence="2">The sequence shown here is derived from an EMBL/GenBank/DDBJ whole genome shotgun (WGS) entry which is preliminary data.</text>
</comment>
<dbReference type="Proteomes" id="UP000481858">
    <property type="component" value="Unassembled WGS sequence"/>
</dbReference>
<feature type="compositionally biased region" description="Basic residues" evidence="1">
    <location>
        <begin position="222"/>
        <end position="231"/>
    </location>
</feature>
<feature type="region of interest" description="Disordered" evidence="1">
    <location>
        <begin position="184"/>
        <end position="239"/>
    </location>
</feature>
<dbReference type="InParanoid" id="A0A7C8IRY4"/>
<evidence type="ECO:0000313" key="2">
    <source>
        <dbReference type="EMBL" id="KAF2970781.1"/>
    </source>
</evidence>